<proteinExistence type="predicted"/>
<dbReference type="Proteomes" id="UP000198211">
    <property type="component" value="Unassembled WGS sequence"/>
</dbReference>
<gene>
    <name evidence="2" type="ORF">PHMEG_00020007</name>
</gene>
<evidence type="ECO:0000313" key="2">
    <source>
        <dbReference type="EMBL" id="OWZ07580.1"/>
    </source>
</evidence>
<dbReference type="Gene3D" id="3.10.10.10">
    <property type="entry name" value="HIV Type 1 Reverse Transcriptase, subunit A, domain 1"/>
    <property type="match status" value="1"/>
</dbReference>
<name>A0A225VST3_9STRA</name>
<dbReference type="SUPFAM" id="SSF56672">
    <property type="entry name" value="DNA/RNA polymerases"/>
    <property type="match status" value="1"/>
</dbReference>
<accession>A0A225VST3</accession>
<dbReference type="EMBL" id="NBNE01003483">
    <property type="protein sequence ID" value="OWZ07580.1"/>
    <property type="molecule type" value="Genomic_DNA"/>
</dbReference>
<evidence type="ECO:0000313" key="3">
    <source>
        <dbReference type="Proteomes" id="UP000198211"/>
    </source>
</evidence>
<protein>
    <recommendedName>
        <fullName evidence="4">Reverse transcriptase</fullName>
    </recommendedName>
</protein>
<sequence>MQNRVKTAGEDLATATTSVKSTFDKGLLSMWCKLWWSIAEEDVTDEIIWEIIATVKKATIPDIETLFKEDDVSERVLQYFKQCYDLIDEHGLGACFERPSGVKEKCKLLVVSLEPKSLREDVERVIRFQKPAAKDNKRELHDLILEKALEQDRHFQQRKRVKRQHEDNKPASKVSNGPKGKPWKQNEPTSEVKKTRAIPSPRQGPALNERKIIGWPTARRQPLLKKLKYANELDLIEMQKDECLPDLDKKITLNGVLDIPYCADSGTDQTVISRAHALQLCKLDKTVAIENLHRPVLTTAVGDNQIMANGTIQVKILIHTAAGPVRPAETFQCLLAGRPTDEDHSELDDDFSSGPSPVDDAVVRAAVEKLIQQALDFGFPREHEERLRSIVYSYDIWRVELSDDPPTRVPPLEIQLKKDVQPYKCKPRKYSPQLRRFLRDFIARLVELGWVYENLTSRWACPALPVKNPGTNEEFRQTIDYRPTNGLTETMRAVMLIPAVVLENAKGKKHFGLFDF</sequence>
<dbReference type="OrthoDB" id="126235at2759"/>
<dbReference type="InterPro" id="IPR051320">
    <property type="entry name" value="Viral_Replic_Matur_Polypro"/>
</dbReference>
<reference evidence="3" key="1">
    <citation type="submission" date="2017-03" db="EMBL/GenBank/DDBJ databases">
        <title>Phytopthora megakarya and P. palmivora, two closely related causual agents of cacao black pod achieved similar genome size and gene model numbers by different mechanisms.</title>
        <authorList>
            <person name="Ali S."/>
            <person name="Shao J."/>
            <person name="Larry D.J."/>
            <person name="Kronmiller B."/>
            <person name="Shen D."/>
            <person name="Strem M.D."/>
            <person name="Melnick R.L."/>
            <person name="Guiltinan M.J."/>
            <person name="Tyler B.M."/>
            <person name="Meinhardt L.W."/>
            <person name="Bailey B.A."/>
        </authorList>
    </citation>
    <scope>NUCLEOTIDE SEQUENCE [LARGE SCALE GENOMIC DNA]</scope>
    <source>
        <strain evidence="3">zdho120</strain>
    </source>
</reference>
<organism evidence="2 3">
    <name type="scientific">Phytophthora megakarya</name>
    <dbReference type="NCBI Taxonomy" id="4795"/>
    <lineage>
        <taxon>Eukaryota</taxon>
        <taxon>Sar</taxon>
        <taxon>Stramenopiles</taxon>
        <taxon>Oomycota</taxon>
        <taxon>Peronosporomycetes</taxon>
        <taxon>Peronosporales</taxon>
        <taxon>Peronosporaceae</taxon>
        <taxon>Phytophthora</taxon>
    </lineage>
</organism>
<dbReference type="AlphaFoldDB" id="A0A225VST3"/>
<dbReference type="PANTHER" id="PTHR33064">
    <property type="entry name" value="POL PROTEIN"/>
    <property type="match status" value="1"/>
</dbReference>
<evidence type="ECO:0000256" key="1">
    <source>
        <dbReference type="SAM" id="MobiDB-lite"/>
    </source>
</evidence>
<keyword evidence="3" id="KW-1185">Reference proteome</keyword>
<dbReference type="InterPro" id="IPR043502">
    <property type="entry name" value="DNA/RNA_pol_sf"/>
</dbReference>
<evidence type="ECO:0008006" key="4">
    <source>
        <dbReference type="Google" id="ProtNLM"/>
    </source>
</evidence>
<feature type="region of interest" description="Disordered" evidence="1">
    <location>
        <begin position="155"/>
        <end position="210"/>
    </location>
</feature>
<comment type="caution">
    <text evidence="2">The sequence shown here is derived from an EMBL/GenBank/DDBJ whole genome shotgun (WGS) entry which is preliminary data.</text>
</comment>
<dbReference type="PANTHER" id="PTHR33064:SF37">
    <property type="entry name" value="RIBONUCLEASE H"/>
    <property type="match status" value="1"/>
</dbReference>